<dbReference type="PANTHER" id="PTHR47515">
    <property type="entry name" value="LOW CALCIUM RESPONSE LOCUS PROTEIN T"/>
    <property type="match status" value="1"/>
</dbReference>
<dbReference type="PANTHER" id="PTHR47515:SF1">
    <property type="entry name" value="BLR2054 PROTEIN"/>
    <property type="match status" value="1"/>
</dbReference>
<dbReference type="GO" id="GO:0003676">
    <property type="term" value="F:nucleic acid binding"/>
    <property type="evidence" value="ECO:0007669"/>
    <property type="project" value="InterPro"/>
</dbReference>
<protein>
    <recommendedName>
        <fullName evidence="2">Integrase catalytic domain-containing protein</fullName>
    </recommendedName>
</protein>
<comment type="caution">
    <text evidence="3">The sequence shown here is derived from an EMBL/GenBank/DDBJ whole genome shotgun (WGS) entry which is preliminary data.</text>
</comment>
<dbReference type="InterPro" id="IPR012337">
    <property type="entry name" value="RNaseH-like_sf"/>
</dbReference>
<sequence>MVRELERLVVERRVPAMIVSDNGTELTSVAVLRWAEERGVEWHYIAPGKPRQNAFVESFNGRLRDECLNEHLFGSLAEARRLIEAWREDYNRVRPHGSLGGRTPEEFARRSALAKARAEGAALREGSAPSARATTVLNRGKRRTDPSYPR</sequence>
<feature type="domain" description="Integrase catalytic" evidence="2">
    <location>
        <begin position="1"/>
        <end position="112"/>
    </location>
</feature>
<name>A0A8J2ZG35_9PROT</name>
<dbReference type="InterPro" id="IPR036397">
    <property type="entry name" value="RNaseH_sf"/>
</dbReference>
<evidence type="ECO:0000313" key="4">
    <source>
        <dbReference type="Proteomes" id="UP000597507"/>
    </source>
</evidence>
<evidence type="ECO:0000259" key="2">
    <source>
        <dbReference type="PROSITE" id="PS50994"/>
    </source>
</evidence>
<dbReference type="EMBL" id="BMKS01000027">
    <property type="protein sequence ID" value="GGG52012.1"/>
    <property type="molecule type" value="Genomic_DNA"/>
</dbReference>
<feature type="region of interest" description="Disordered" evidence="1">
    <location>
        <begin position="118"/>
        <end position="150"/>
    </location>
</feature>
<dbReference type="GO" id="GO:0015074">
    <property type="term" value="P:DNA integration"/>
    <property type="evidence" value="ECO:0007669"/>
    <property type="project" value="InterPro"/>
</dbReference>
<dbReference type="PROSITE" id="PS50994">
    <property type="entry name" value="INTEGRASE"/>
    <property type="match status" value="1"/>
</dbReference>
<evidence type="ECO:0000256" key="1">
    <source>
        <dbReference type="SAM" id="MobiDB-lite"/>
    </source>
</evidence>
<dbReference type="AlphaFoldDB" id="A0A8J2ZG35"/>
<accession>A0A8J2ZG35</accession>
<dbReference type="Proteomes" id="UP000597507">
    <property type="component" value="Unassembled WGS sequence"/>
</dbReference>
<dbReference type="Gene3D" id="3.30.420.10">
    <property type="entry name" value="Ribonuclease H-like superfamily/Ribonuclease H"/>
    <property type="match status" value="1"/>
</dbReference>
<dbReference type="SUPFAM" id="SSF53098">
    <property type="entry name" value="Ribonuclease H-like"/>
    <property type="match status" value="1"/>
</dbReference>
<keyword evidence="4" id="KW-1185">Reference proteome</keyword>
<organism evidence="3 4">
    <name type="scientific">Caldovatus sediminis</name>
    <dbReference type="NCBI Taxonomy" id="2041189"/>
    <lineage>
        <taxon>Bacteria</taxon>
        <taxon>Pseudomonadati</taxon>
        <taxon>Pseudomonadota</taxon>
        <taxon>Alphaproteobacteria</taxon>
        <taxon>Acetobacterales</taxon>
        <taxon>Roseomonadaceae</taxon>
        <taxon>Caldovatus</taxon>
    </lineage>
</organism>
<evidence type="ECO:0000313" key="3">
    <source>
        <dbReference type="EMBL" id="GGG52012.1"/>
    </source>
</evidence>
<proteinExistence type="predicted"/>
<dbReference type="Pfam" id="PF13683">
    <property type="entry name" value="rve_3"/>
    <property type="match status" value="1"/>
</dbReference>
<feature type="compositionally biased region" description="Low complexity" evidence="1">
    <location>
        <begin position="118"/>
        <end position="128"/>
    </location>
</feature>
<reference evidence="3 4" key="1">
    <citation type="journal article" date="2014" name="Int. J. Syst. Evol. Microbiol.">
        <title>Complete genome sequence of Corynebacterium casei LMG S-19264T (=DSM 44701T), isolated from a smear-ripened cheese.</title>
        <authorList>
            <consortium name="US DOE Joint Genome Institute (JGI-PGF)"/>
            <person name="Walter F."/>
            <person name="Albersmeier A."/>
            <person name="Kalinowski J."/>
            <person name="Ruckert C."/>
        </authorList>
    </citation>
    <scope>NUCLEOTIDE SEQUENCE [LARGE SCALE GENOMIC DNA]</scope>
    <source>
        <strain evidence="3 4">CGMCC 1.16330</strain>
    </source>
</reference>
<gene>
    <name evidence="3" type="ORF">GCM10010964_43980</name>
</gene>
<dbReference type="InterPro" id="IPR001584">
    <property type="entry name" value="Integrase_cat-core"/>
</dbReference>